<proteinExistence type="predicted"/>
<evidence type="ECO:0000256" key="1">
    <source>
        <dbReference type="ARBA" id="ARBA00022737"/>
    </source>
</evidence>
<evidence type="ECO:0000313" key="5">
    <source>
        <dbReference type="Proteomes" id="UP000886520"/>
    </source>
</evidence>
<dbReference type="PANTHER" id="PTHR10627:SF69">
    <property type="entry name" value="PROTEIN BICAUDAL C"/>
    <property type="match status" value="1"/>
</dbReference>
<comment type="caution">
    <text evidence="4">The sequence shown here is derived from an EMBL/GenBank/DDBJ whole genome shotgun (WGS) entry which is preliminary data.</text>
</comment>
<dbReference type="Pfam" id="PF00536">
    <property type="entry name" value="SAM_1"/>
    <property type="match status" value="1"/>
</dbReference>
<dbReference type="SUPFAM" id="SSF47769">
    <property type="entry name" value="SAM/Pointed domain"/>
    <property type="match status" value="1"/>
</dbReference>
<feature type="region of interest" description="Disordered" evidence="2">
    <location>
        <begin position="135"/>
        <end position="156"/>
    </location>
</feature>
<dbReference type="InterPro" id="IPR013761">
    <property type="entry name" value="SAM/pointed_sf"/>
</dbReference>
<name>A0A9D4UQC7_ADICA</name>
<dbReference type="SMART" id="SM00454">
    <property type="entry name" value="SAM"/>
    <property type="match status" value="1"/>
</dbReference>
<organism evidence="4 5">
    <name type="scientific">Adiantum capillus-veneris</name>
    <name type="common">Maidenhair fern</name>
    <dbReference type="NCBI Taxonomy" id="13818"/>
    <lineage>
        <taxon>Eukaryota</taxon>
        <taxon>Viridiplantae</taxon>
        <taxon>Streptophyta</taxon>
        <taxon>Embryophyta</taxon>
        <taxon>Tracheophyta</taxon>
        <taxon>Polypodiopsida</taxon>
        <taxon>Polypodiidae</taxon>
        <taxon>Polypodiales</taxon>
        <taxon>Pteridineae</taxon>
        <taxon>Pteridaceae</taxon>
        <taxon>Vittarioideae</taxon>
        <taxon>Adiantum</taxon>
    </lineage>
</organism>
<dbReference type="PROSITE" id="PS50105">
    <property type="entry name" value="SAM_DOMAIN"/>
    <property type="match status" value="1"/>
</dbReference>
<evidence type="ECO:0000313" key="4">
    <source>
        <dbReference type="EMBL" id="KAI5071879.1"/>
    </source>
</evidence>
<accession>A0A9D4UQC7</accession>
<gene>
    <name evidence="4" type="ORF">GOP47_0014130</name>
</gene>
<feature type="region of interest" description="Disordered" evidence="2">
    <location>
        <begin position="1"/>
        <end position="43"/>
    </location>
</feature>
<dbReference type="PANTHER" id="PTHR10627">
    <property type="entry name" value="SCP160"/>
    <property type="match status" value="1"/>
</dbReference>
<sequence>MWKSDSPSVADENARVENANSKVAASPSTSKRQRRSSVRLEELGDQHDRSKLCLPLHDPSSLANWREKPHLVSNVRTTDFNTSYRRSEARAENDGLLNGSSPVVQKVSCNVRVLAEPNTCLERETNGEQIEQPVTSKRGRGGRVTRMPKRANSKKFVSVPQSGVLVRAHHGGKVPCMQGGKGMLSGNENNTQTSVSLLASAYHNGSRASHESGQDGVMLVHSQHNNEVRDSSPVDAQAMHRKTNRRVQASSMTQDFEVMDEAGGILLAQANGSPCVPRGKLVITGNGRLSNMQDRLVLEADRGRNSMEHGGSPVHYIDYHSRPLAGVREWLQNLGLGKYTELFEAHEVEPEVLPLLTFEDLREMGVSAVGSRRKMFYAIEKCRRDII</sequence>
<evidence type="ECO:0000259" key="3">
    <source>
        <dbReference type="PROSITE" id="PS50105"/>
    </source>
</evidence>
<dbReference type="CDD" id="cd09487">
    <property type="entry name" value="SAM_superfamily"/>
    <property type="match status" value="1"/>
</dbReference>
<dbReference type="Proteomes" id="UP000886520">
    <property type="component" value="Chromosome 13"/>
</dbReference>
<keyword evidence="1" id="KW-0677">Repeat</keyword>
<protein>
    <recommendedName>
        <fullName evidence="3">SAM domain-containing protein</fullName>
    </recommendedName>
</protein>
<dbReference type="OrthoDB" id="539213at2759"/>
<dbReference type="Gene3D" id="1.10.150.50">
    <property type="entry name" value="Transcription Factor, Ets-1"/>
    <property type="match status" value="1"/>
</dbReference>
<evidence type="ECO:0000256" key="2">
    <source>
        <dbReference type="SAM" id="MobiDB-lite"/>
    </source>
</evidence>
<dbReference type="EMBL" id="JABFUD020000013">
    <property type="protein sequence ID" value="KAI5071879.1"/>
    <property type="molecule type" value="Genomic_DNA"/>
</dbReference>
<feature type="compositionally biased region" description="Polar residues" evidence="2">
    <location>
        <begin position="18"/>
        <end position="30"/>
    </location>
</feature>
<dbReference type="InterPro" id="IPR001660">
    <property type="entry name" value="SAM"/>
</dbReference>
<dbReference type="AlphaFoldDB" id="A0A9D4UQC7"/>
<reference evidence="4" key="1">
    <citation type="submission" date="2021-01" db="EMBL/GenBank/DDBJ databases">
        <title>Adiantum capillus-veneris genome.</title>
        <authorList>
            <person name="Fang Y."/>
            <person name="Liao Q."/>
        </authorList>
    </citation>
    <scope>NUCLEOTIDE SEQUENCE</scope>
    <source>
        <strain evidence="4">H3</strain>
        <tissue evidence="4">Leaf</tissue>
    </source>
</reference>
<keyword evidence="5" id="KW-1185">Reference proteome</keyword>
<feature type="compositionally biased region" description="Basic residues" evidence="2">
    <location>
        <begin position="137"/>
        <end position="153"/>
    </location>
</feature>
<feature type="domain" description="SAM" evidence="3">
    <location>
        <begin position="327"/>
        <end position="385"/>
    </location>
</feature>